<evidence type="ECO:0000313" key="1">
    <source>
        <dbReference type="EMBL" id="UQC80173.1"/>
    </source>
</evidence>
<dbReference type="GeneID" id="73339671"/>
<evidence type="ECO:0000313" key="2">
    <source>
        <dbReference type="Proteomes" id="UP000830671"/>
    </source>
</evidence>
<protein>
    <submittedName>
        <fullName evidence="1">Uncharacterized protein</fullName>
    </submittedName>
</protein>
<reference evidence="1" key="1">
    <citation type="journal article" date="2021" name="Mol. Plant Microbe Interact.">
        <title>Complete Genome Sequence of the Plant-Pathogenic Fungus Colletotrichum lupini.</title>
        <authorList>
            <person name="Baroncelli R."/>
            <person name="Pensec F."/>
            <person name="Da Lio D."/>
            <person name="Boufleur T."/>
            <person name="Vicente I."/>
            <person name="Sarrocco S."/>
            <person name="Picot A."/>
            <person name="Baraldi E."/>
            <person name="Sukno S."/>
            <person name="Thon M."/>
            <person name="Le Floch G."/>
        </authorList>
    </citation>
    <scope>NUCLEOTIDE SEQUENCE</scope>
    <source>
        <strain evidence="1">IMI 504893</strain>
    </source>
</reference>
<sequence>MDGPAAGAYILAGTWCLPLHESTNDTCRAASWSWDYLRSDLNERSVSTACIVVYIREDVLQSSIARSDGPLSWHQSTNVLKRANKRPVAKFQRVTIPRHIACQHMKTRYGKWENLQDGRTRLLIEIIPRRLPRP</sequence>
<accession>A0A9Q8SMX0</accession>
<name>A0A9Q8SMX0_9PEZI</name>
<proteinExistence type="predicted"/>
<dbReference type="Proteomes" id="UP000830671">
    <property type="component" value="Chromosome 3"/>
</dbReference>
<dbReference type="EMBL" id="CP019475">
    <property type="protein sequence ID" value="UQC80173.1"/>
    <property type="molecule type" value="Genomic_DNA"/>
</dbReference>
<dbReference type="RefSeq" id="XP_049141804.1">
    <property type="nucleotide sequence ID" value="XM_049284661.1"/>
</dbReference>
<dbReference type="KEGG" id="clup:CLUP02_05655"/>
<keyword evidence="2" id="KW-1185">Reference proteome</keyword>
<organism evidence="1 2">
    <name type="scientific">Colletotrichum lupini</name>
    <dbReference type="NCBI Taxonomy" id="145971"/>
    <lineage>
        <taxon>Eukaryota</taxon>
        <taxon>Fungi</taxon>
        <taxon>Dikarya</taxon>
        <taxon>Ascomycota</taxon>
        <taxon>Pezizomycotina</taxon>
        <taxon>Sordariomycetes</taxon>
        <taxon>Hypocreomycetidae</taxon>
        <taxon>Glomerellales</taxon>
        <taxon>Glomerellaceae</taxon>
        <taxon>Colletotrichum</taxon>
        <taxon>Colletotrichum acutatum species complex</taxon>
    </lineage>
</organism>
<dbReference type="AlphaFoldDB" id="A0A9Q8SMX0"/>
<gene>
    <name evidence="1" type="ORF">CLUP02_05655</name>
</gene>